<dbReference type="GO" id="GO:0000976">
    <property type="term" value="F:transcription cis-regulatory region binding"/>
    <property type="evidence" value="ECO:0007669"/>
    <property type="project" value="TreeGrafter"/>
</dbReference>
<evidence type="ECO:0000256" key="2">
    <source>
        <dbReference type="ARBA" id="ARBA00023015"/>
    </source>
</evidence>
<keyword evidence="2" id="KW-0805">Transcription regulation</keyword>
<evidence type="ECO:0000256" key="3">
    <source>
        <dbReference type="ARBA" id="ARBA00023125"/>
    </source>
</evidence>
<dbReference type="Pfam" id="PF03466">
    <property type="entry name" value="LysR_substrate"/>
    <property type="match status" value="1"/>
</dbReference>
<evidence type="ECO:0000256" key="4">
    <source>
        <dbReference type="ARBA" id="ARBA00023163"/>
    </source>
</evidence>
<dbReference type="EMBL" id="LR743508">
    <property type="protein sequence ID" value="CAA2110553.1"/>
    <property type="molecule type" value="Genomic_DNA"/>
</dbReference>
<dbReference type="RefSeq" id="WP_339095165.1">
    <property type="nucleotide sequence ID" value="NZ_LR743508.1"/>
</dbReference>
<reference evidence="6" key="1">
    <citation type="submission" date="2019-12" db="EMBL/GenBank/DDBJ databases">
        <authorList>
            <person name="Cremers G."/>
        </authorList>
    </citation>
    <scope>NUCLEOTIDE SEQUENCE</scope>
    <source>
        <strain evidence="6">Vvax</strain>
    </source>
</reference>
<keyword evidence="3" id="KW-0238">DNA-binding</keyword>
<gene>
    <name evidence="6" type="primary">cmpR_11</name>
    <name evidence="6" type="ORF">VVAX_06788</name>
</gene>
<sequence>MKIEAFQTLDAVVREGTFAAAAHAMHLTPSAVSMQMKQLEQYVGRPLFDRSGLQVRATPGALELVATMRSALDALQALRHRTSMRLAGHLQIGMIEMLQPLLLPHAIAHTRDFAPGLQISLRRGTSKELIEAVRAGQLDAAVVARPASGAHSGLAWTPLVRCELVFVAPPDVDMGASRTTSARERARLPHLMRTLEWIRYDRATTTGAMATKFVRGMVAQKRSLMELDSASTILAMVHAGLGFSVLQVLNRALLEQYPVRVIGLGKEAPHFDICAVRRAGDVNDRLHAAWTDALRTALVKAKLQA</sequence>
<dbReference type="PRINTS" id="PR00039">
    <property type="entry name" value="HTHLYSR"/>
</dbReference>
<dbReference type="InterPro" id="IPR005119">
    <property type="entry name" value="LysR_subst-bd"/>
</dbReference>
<evidence type="ECO:0000256" key="1">
    <source>
        <dbReference type="ARBA" id="ARBA00009437"/>
    </source>
</evidence>
<dbReference type="Pfam" id="PF00126">
    <property type="entry name" value="HTH_1"/>
    <property type="match status" value="1"/>
</dbReference>
<dbReference type="PROSITE" id="PS50931">
    <property type="entry name" value="HTH_LYSR"/>
    <property type="match status" value="1"/>
</dbReference>
<accession>A0A679J9V7</accession>
<organism evidence="6">
    <name type="scientific">Variovorax paradoxus</name>
    <dbReference type="NCBI Taxonomy" id="34073"/>
    <lineage>
        <taxon>Bacteria</taxon>
        <taxon>Pseudomonadati</taxon>
        <taxon>Pseudomonadota</taxon>
        <taxon>Betaproteobacteria</taxon>
        <taxon>Burkholderiales</taxon>
        <taxon>Comamonadaceae</taxon>
        <taxon>Variovorax</taxon>
    </lineage>
</organism>
<feature type="domain" description="HTH lysR-type" evidence="5">
    <location>
        <begin position="1"/>
        <end position="58"/>
    </location>
</feature>
<keyword evidence="4" id="KW-0804">Transcription</keyword>
<dbReference type="InterPro" id="IPR036388">
    <property type="entry name" value="WH-like_DNA-bd_sf"/>
</dbReference>
<dbReference type="SUPFAM" id="SSF46785">
    <property type="entry name" value="Winged helix' DNA-binding domain"/>
    <property type="match status" value="1"/>
</dbReference>
<dbReference type="PANTHER" id="PTHR30126">
    <property type="entry name" value="HTH-TYPE TRANSCRIPTIONAL REGULATOR"/>
    <property type="match status" value="1"/>
</dbReference>
<proteinExistence type="inferred from homology"/>
<comment type="similarity">
    <text evidence="1">Belongs to the LysR transcriptional regulatory family.</text>
</comment>
<evidence type="ECO:0000259" key="5">
    <source>
        <dbReference type="PROSITE" id="PS50931"/>
    </source>
</evidence>
<protein>
    <submittedName>
        <fullName evidence="6">HTH-type transcriptional activator CmpR</fullName>
    </submittedName>
</protein>
<dbReference type="InterPro" id="IPR036390">
    <property type="entry name" value="WH_DNA-bd_sf"/>
</dbReference>
<dbReference type="PANTHER" id="PTHR30126:SF94">
    <property type="entry name" value="LYSR FAMILY TRANSCRIPTIONAL REGULATOR"/>
    <property type="match status" value="1"/>
</dbReference>
<dbReference type="Gene3D" id="1.10.10.10">
    <property type="entry name" value="Winged helix-like DNA-binding domain superfamily/Winged helix DNA-binding domain"/>
    <property type="match status" value="1"/>
</dbReference>
<dbReference type="GO" id="GO:0003700">
    <property type="term" value="F:DNA-binding transcription factor activity"/>
    <property type="evidence" value="ECO:0007669"/>
    <property type="project" value="InterPro"/>
</dbReference>
<dbReference type="AlphaFoldDB" id="A0A679J9V7"/>
<name>A0A679J9V7_VARPD</name>
<evidence type="ECO:0000313" key="6">
    <source>
        <dbReference type="EMBL" id="CAA2110553.1"/>
    </source>
</evidence>
<dbReference type="InterPro" id="IPR000847">
    <property type="entry name" value="LysR_HTH_N"/>
</dbReference>
<dbReference type="SUPFAM" id="SSF53850">
    <property type="entry name" value="Periplasmic binding protein-like II"/>
    <property type="match status" value="1"/>
</dbReference>
<dbReference type="Gene3D" id="3.40.190.10">
    <property type="entry name" value="Periplasmic binding protein-like II"/>
    <property type="match status" value="2"/>
</dbReference>